<organism evidence="1 2">
    <name type="scientific">Fusarium oxysporum f. sp. cubense</name>
    <dbReference type="NCBI Taxonomy" id="61366"/>
    <lineage>
        <taxon>Eukaryota</taxon>
        <taxon>Fungi</taxon>
        <taxon>Dikarya</taxon>
        <taxon>Ascomycota</taxon>
        <taxon>Pezizomycotina</taxon>
        <taxon>Sordariomycetes</taxon>
        <taxon>Hypocreomycetidae</taxon>
        <taxon>Hypocreales</taxon>
        <taxon>Nectriaceae</taxon>
        <taxon>Fusarium</taxon>
        <taxon>Fusarium oxysporum species complex</taxon>
    </lineage>
</organism>
<gene>
    <name evidence="1" type="ORF">FocTR4_00007580</name>
</gene>
<evidence type="ECO:0000313" key="2">
    <source>
        <dbReference type="Proteomes" id="UP000321331"/>
    </source>
</evidence>
<protein>
    <submittedName>
        <fullName evidence="1">Uncharacterized protein</fullName>
    </submittedName>
</protein>
<evidence type="ECO:0000313" key="1">
    <source>
        <dbReference type="EMBL" id="TXC12104.1"/>
    </source>
</evidence>
<comment type="caution">
    <text evidence="1">The sequence shown here is derived from an EMBL/GenBank/DDBJ whole genome shotgun (WGS) entry which is preliminary data.</text>
</comment>
<dbReference type="EMBL" id="VMNF01000003">
    <property type="protein sequence ID" value="TXC12104.1"/>
    <property type="molecule type" value="Genomic_DNA"/>
</dbReference>
<sequence>MFWSHAFHEVVNYTIAQRIKNYYDIVNAAPERDTAVELGMAFDGFDKGPVDQEKIKSIVNLTDCMFAHRTEMQMLAPSGQSLDPNQEYLFQDYRNFARRSVEKYFKVSEDEKEEYEDDDDEFLSLPKAICLLHDFLLVARTPGSSAETTTSDQIAALIPEMREKTQN</sequence>
<proteinExistence type="predicted"/>
<dbReference type="Proteomes" id="UP000321331">
    <property type="component" value="Unassembled WGS sequence"/>
</dbReference>
<name>A0A5C6TP82_FUSOC</name>
<accession>A0A5C6TP82</accession>
<dbReference type="AlphaFoldDB" id="A0A5C6TP82"/>
<reference evidence="1 2" key="1">
    <citation type="submission" date="2019-07" db="EMBL/GenBank/DDBJ databases">
        <title>The First High-Quality Draft Genome Sequence of the Causal Agent of the Current Panama Disease Epidemic.</title>
        <authorList>
            <person name="Warmington R.J."/>
            <person name="Kay W."/>
            <person name="Jeffries A."/>
            <person name="Bebber D."/>
            <person name="Moore K."/>
            <person name="Studholme D.J."/>
        </authorList>
    </citation>
    <scope>NUCLEOTIDE SEQUENCE [LARGE SCALE GENOMIC DNA]</scope>
    <source>
        <strain evidence="1 2">TR4</strain>
    </source>
</reference>